<keyword evidence="2" id="KW-1185">Reference proteome</keyword>
<evidence type="ECO:0000313" key="2">
    <source>
        <dbReference type="Proteomes" id="UP000697802"/>
    </source>
</evidence>
<evidence type="ECO:0008006" key="3">
    <source>
        <dbReference type="Google" id="ProtNLM"/>
    </source>
</evidence>
<dbReference type="RefSeq" id="WP_133813874.1">
    <property type="nucleotide sequence ID" value="NZ_CAWPIF010000006.1"/>
</dbReference>
<evidence type="ECO:0000313" key="1">
    <source>
        <dbReference type="EMBL" id="NHB86890.1"/>
    </source>
</evidence>
<dbReference type="Proteomes" id="UP000697802">
    <property type="component" value="Unassembled WGS sequence"/>
</dbReference>
<organism evidence="1 2">
    <name type="scientific">Photorhabdus tasmaniensis</name>
    <dbReference type="NCBI Taxonomy" id="1004159"/>
    <lineage>
        <taxon>Bacteria</taxon>
        <taxon>Pseudomonadati</taxon>
        <taxon>Pseudomonadota</taxon>
        <taxon>Gammaproteobacteria</taxon>
        <taxon>Enterobacterales</taxon>
        <taxon>Morganellaceae</taxon>
        <taxon>Photorhabdus</taxon>
    </lineage>
</organism>
<accession>A0ABX0GCW2</accession>
<gene>
    <name evidence="1" type="ORF">C5471_03815</name>
</gene>
<comment type="caution">
    <text evidence="1">The sequence shown here is derived from an EMBL/GenBank/DDBJ whole genome shotgun (WGS) entry which is preliminary data.</text>
</comment>
<protein>
    <recommendedName>
        <fullName evidence="3">Peptidase C39 domain-containing protein</fullName>
    </recommendedName>
</protein>
<sequence length="184" mass="21196">MIDKAIGSLKLNFFNNLDSICNDLNHEPYDTACFIFLGRYLKTLNSEVKINPSENLSQSEKLIYLSKVSNIDIRKIPVHSINYKIKTPLILKLKNGDFQVVLSIKSKYCLIFDKNEGIIKKNIPDNICEAFEVYKSTSFQKNNNKLNLWKLFLNVEKIKSFLTKLIALSILKICHAVILRILVN</sequence>
<dbReference type="EMBL" id="PUJU01000006">
    <property type="protein sequence ID" value="NHB86890.1"/>
    <property type="molecule type" value="Genomic_DNA"/>
</dbReference>
<name>A0ABX0GCW2_9GAMM</name>
<reference evidence="1 2" key="1">
    <citation type="submission" date="2018-02" db="EMBL/GenBank/DDBJ databases">
        <authorList>
            <person name="Machado R.A."/>
        </authorList>
    </citation>
    <scope>NUCLEOTIDE SEQUENCE [LARGE SCALE GENOMIC DNA]</scope>
    <source>
        <strain evidence="1 2">T327</strain>
    </source>
</reference>
<proteinExistence type="predicted"/>